<dbReference type="PANTHER" id="PTHR43128:SF16">
    <property type="entry name" value="L-LACTATE DEHYDROGENASE"/>
    <property type="match status" value="1"/>
</dbReference>
<proteinExistence type="predicted"/>
<evidence type="ECO:0000256" key="1">
    <source>
        <dbReference type="ARBA" id="ARBA00023002"/>
    </source>
</evidence>
<evidence type="ECO:0000313" key="6">
    <source>
        <dbReference type="Proteomes" id="UP000410492"/>
    </source>
</evidence>
<name>A0A653DKC7_CALMS</name>
<feature type="domain" description="Lactate/malate dehydrogenase N-terminal" evidence="4">
    <location>
        <begin position="21"/>
        <end position="77"/>
    </location>
</feature>
<dbReference type="EMBL" id="CAACVG010012458">
    <property type="protein sequence ID" value="VEN60297.1"/>
    <property type="molecule type" value="Genomic_DNA"/>
</dbReference>
<dbReference type="PROSITE" id="PS51257">
    <property type="entry name" value="PROKAR_LIPOPROTEIN"/>
    <property type="match status" value="1"/>
</dbReference>
<dbReference type="PRINTS" id="PR00086">
    <property type="entry name" value="LLDHDRGNASE"/>
</dbReference>
<sequence>METKDLLMKAVSEPAKDSGDRVTVVGVGAVGMACAFSILSQGYSSDLVLIDCMEDKLRGEMMDLQHGSLFLRNPKISSST</sequence>
<feature type="transmembrane region" description="Helical" evidence="3">
    <location>
        <begin position="21"/>
        <end position="39"/>
    </location>
</feature>
<dbReference type="Pfam" id="PF00056">
    <property type="entry name" value="Ldh_1_N"/>
    <property type="match status" value="1"/>
</dbReference>
<dbReference type="OrthoDB" id="5405561at2759"/>
<dbReference type="GO" id="GO:0006089">
    <property type="term" value="P:lactate metabolic process"/>
    <property type="evidence" value="ECO:0007669"/>
    <property type="project" value="TreeGrafter"/>
</dbReference>
<evidence type="ECO:0000313" key="5">
    <source>
        <dbReference type="EMBL" id="VEN60297.1"/>
    </source>
</evidence>
<keyword evidence="3" id="KW-0472">Membrane</keyword>
<evidence type="ECO:0000256" key="2">
    <source>
        <dbReference type="ARBA" id="ARBA00023027"/>
    </source>
</evidence>
<keyword evidence="2" id="KW-0520">NAD</keyword>
<accession>A0A653DKC7</accession>
<keyword evidence="1" id="KW-0560">Oxidoreductase</keyword>
<keyword evidence="3" id="KW-0812">Transmembrane</keyword>
<dbReference type="InterPro" id="IPR001236">
    <property type="entry name" value="Lactate/malate_DH_N"/>
</dbReference>
<organism evidence="5 6">
    <name type="scientific">Callosobruchus maculatus</name>
    <name type="common">Southern cowpea weevil</name>
    <name type="synonym">Pulse bruchid</name>
    <dbReference type="NCBI Taxonomy" id="64391"/>
    <lineage>
        <taxon>Eukaryota</taxon>
        <taxon>Metazoa</taxon>
        <taxon>Ecdysozoa</taxon>
        <taxon>Arthropoda</taxon>
        <taxon>Hexapoda</taxon>
        <taxon>Insecta</taxon>
        <taxon>Pterygota</taxon>
        <taxon>Neoptera</taxon>
        <taxon>Endopterygota</taxon>
        <taxon>Coleoptera</taxon>
        <taxon>Polyphaga</taxon>
        <taxon>Cucujiformia</taxon>
        <taxon>Chrysomeloidea</taxon>
        <taxon>Chrysomelidae</taxon>
        <taxon>Bruchinae</taxon>
        <taxon>Bruchini</taxon>
        <taxon>Callosobruchus</taxon>
    </lineage>
</organism>
<dbReference type="AlphaFoldDB" id="A0A653DKC7"/>
<dbReference type="InterPro" id="IPR001557">
    <property type="entry name" value="L-lactate/malate_DH"/>
</dbReference>
<keyword evidence="3" id="KW-1133">Transmembrane helix</keyword>
<keyword evidence="6" id="KW-1185">Reference proteome</keyword>
<dbReference type="PANTHER" id="PTHR43128">
    <property type="entry name" value="L-2-HYDROXYCARBOXYLATE DEHYDROGENASE (NAD(P)(+))"/>
    <property type="match status" value="1"/>
</dbReference>
<dbReference type="GO" id="GO:0004459">
    <property type="term" value="F:L-lactate dehydrogenase (NAD+) activity"/>
    <property type="evidence" value="ECO:0007669"/>
    <property type="project" value="TreeGrafter"/>
</dbReference>
<dbReference type="InterPro" id="IPR036291">
    <property type="entry name" value="NAD(P)-bd_dom_sf"/>
</dbReference>
<evidence type="ECO:0000256" key="3">
    <source>
        <dbReference type="SAM" id="Phobius"/>
    </source>
</evidence>
<reference evidence="5 6" key="1">
    <citation type="submission" date="2019-01" db="EMBL/GenBank/DDBJ databases">
        <authorList>
            <person name="Sayadi A."/>
        </authorList>
    </citation>
    <scope>NUCLEOTIDE SEQUENCE [LARGE SCALE GENOMIC DNA]</scope>
</reference>
<protein>
    <recommendedName>
        <fullName evidence="4">Lactate/malate dehydrogenase N-terminal domain-containing protein</fullName>
    </recommendedName>
</protein>
<gene>
    <name evidence="5" type="ORF">CALMAC_LOCUS18042</name>
</gene>
<dbReference type="Gene3D" id="3.40.50.720">
    <property type="entry name" value="NAD(P)-binding Rossmann-like Domain"/>
    <property type="match status" value="1"/>
</dbReference>
<evidence type="ECO:0000259" key="4">
    <source>
        <dbReference type="Pfam" id="PF00056"/>
    </source>
</evidence>
<dbReference type="SUPFAM" id="SSF51735">
    <property type="entry name" value="NAD(P)-binding Rossmann-fold domains"/>
    <property type="match status" value="1"/>
</dbReference>
<dbReference type="Proteomes" id="UP000410492">
    <property type="component" value="Unassembled WGS sequence"/>
</dbReference>
<feature type="non-terminal residue" evidence="5">
    <location>
        <position position="80"/>
    </location>
</feature>